<reference evidence="3" key="1">
    <citation type="submission" date="2020-05" db="EMBL/GenBank/DDBJ databases">
        <title>Mycena genomes resolve the evolution of fungal bioluminescence.</title>
        <authorList>
            <person name="Tsai I.J."/>
        </authorList>
    </citation>
    <scope>NUCLEOTIDE SEQUENCE</scope>
    <source>
        <strain evidence="3">CCC161011</strain>
    </source>
</reference>
<keyword evidence="2" id="KW-0472">Membrane</keyword>
<dbReference type="EMBL" id="JACAZI010000007">
    <property type="protein sequence ID" value="KAF7356253.1"/>
    <property type="molecule type" value="Genomic_DNA"/>
</dbReference>
<feature type="transmembrane region" description="Helical" evidence="2">
    <location>
        <begin position="127"/>
        <end position="152"/>
    </location>
</feature>
<evidence type="ECO:0000256" key="1">
    <source>
        <dbReference type="SAM" id="MobiDB-lite"/>
    </source>
</evidence>
<dbReference type="OrthoDB" id="4772757at2759"/>
<evidence type="ECO:0000313" key="4">
    <source>
        <dbReference type="Proteomes" id="UP000620124"/>
    </source>
</evidence>
<keyword evidence="4" id="KW-1185">Reference proteome</keyword>
<feature type="region of interest" description="Disordered" evidence="1">
    <location>
        <begin position="288"/>
        <end position="347"/>
    </location>
</feature>
<accession>A0A8H6Y8F7</accession>
<feature type="transmembrane region" description="Helical" evidence="2">
    <location>
        <begin position="85"/>
        <end position="107"/>
    </location>
</feature>
<evidence type="ECO:0000256" key="2">
    <source>
        <dbReference type="SAM" id="Phobius"/>
    </source>
</evidence>
<dbReference type="AlphaFoldDB" id="A0A8H6Y8F7"/>
<proteinExistence type="predicted"/>
<keyword evidence="2" id="KW-1133">Transmembrane helix</keyword>
<feature type="transmembrane region" description="Helical" evidence="2">
    <location>
        <begin position="215"/>
        <end position="240"/>
    </location>
</feature>
<evidence type="ECO:0000313" key="3">
    <source>
        <dbReference type="EMBL" id="KAF7356253.1"/>
    </source>
</evidence>
<protein>
    <submittedName>
        <fullName evidence="3">Uncharacterized protein</fullName>
    </submittedName>
</protein>
<feature type="transmembrane region" description="Helical" evidence="2">
    <location>
        <begin position="246"/>
        <end position="264"/>
    </location>
</feature>
<feature type="compositionally biased region" description="Basic and acidic residues" evidence="1">
    <location>
        <begin position="318"/>
        <end position="334"/>
    </location>
</feature>
<organism evidence="3 4">
    <name type="scientific">Mycena venus</name>
    <dbReference type="NCBI Taxonomy" id="2733690"/>
    <lineage>
        <taxon>Eukaryota</taxon>
        <taxon>Fungi</taxon>
        <taxon>Dikarya</taxon>
        <taxon>Basidiomycota</taxon>
        <taxon>Agaricomycotina</taxon>
        <taxon>Agaricomycetes</taxon>
        <taxon>Agaricomycetidae</taxon>
        <taxon>Agaricales</taxon>
        <taxon>Marasmiineae</taxon>
        <taxon>Mycenaceae</taxon>
        <taxon>Mycena</taxon>
    </lineage>
</organism>
<gene>
    <name evidence="3" type="ORF">MVEN_00956800</name>
</gene>
<sequence>MDGGPFSPRSVNTAHLLLKMAEADSQRLLQDSNRELQILNALLQRTGSDRKVKEFADEHYLPLVELVVKTQLDESSKKLKARAGYLTGLSGIASFLASVQIGFVPLIGAPDCQAQPQPDGCQSHEILIRGLIFFFAYLALSLDSLGALFALLTARALFKVSSDAQDLMEEKSALDGSIIGQLYQSDSQLFSSLQDSVDDLFQRVRRQDLILKRHAGGLHVVISFILLGMMCFFVGLILLVIQSQPLKFWIPFVIFVFTMAIIVAKEEKGHHPRMLMAARKAMKSWMGMPDANQSKKDEEMGSETGIAEGSQGDITPHVQERPEAPVPKPERHDSAAPLMGHRPLQPS</sequence>
<dbReference type="Proteomes" id="UP000620124">
    <property type="component" value="Unassembled WGS sequence"/>
</dbReference>
<keyword evidence="2" id="KW-0812">Transmembrane</keyword>
<name>A0A8H6Y8F7_9AGAR</name>
<comment type="caution">
    <text evidence="3">The sequence shown here is derived from an EMBL/GenBank/DDBJ whole genome shotgun (WGS) entry which is preliminary data.</text>
</comment>